<evidence type="ECO:0000256" key="2">
    <source>
        <dbReference type="SAM" id="Phobius"/>
    </source>
</evidence>
<accession>A0A9N9VZT4</accession>
<dbReference type="Proteomes" id="UP000775872">
    <property type="component" value="Unassembled WGS sequence"/>
</dbReference>
<keyword evidence="3" id="KW-0732">Signal</keyword>
<reference evidence="4" key="1">
    <citation type="submission" date="2021-10" db="EMBL/GenBank/DDBJ databases">
        <authorList>
            <person name="Piombo E."/>
        </authorList>
    </citation>
    <scope>NUCLEOTIDE SEQUENCE</scope>
</reference>
<keyword evidence="2" id="KW-1133">Transmembrane helix</keyword>
<sequence>MSHHSPSIRKLILALAASVHVAYADYYDYDDDEYYARGWDDIDEQTPMLTTRCWYYSCQYNGSWHLTGPAVAGIVLFSVLMLIFMGLIVRHCFIDRHDTDAYYQQQNYQEAYLPQQRPAAPRYSYPANAGHSGSGSSVSNRQEMREHTRERRRYAAMPVVPLTIPQNQHAQVSSAPPPWEPREPLPAYMTDANNPKVAPADEKASGNNNNNNSDGASDYSYR</sequence>
<dbReference type="AlphaFoldDB" id="A0A9N9VZT4"/>
<evidence type="ECO:0000256" key="3">
    <source>
        <dbReference type="SAM" id="SignalP"/>
    </source>
</evidence>
<keyword evidence="5" id="KW-1185">Reference proteome</keyword>
<keyword evidence="2" id="KW-0812">Transmembrane</keyword>
<feature type="compositionally biased region" description="Polar residues" evidence="1">
    <location>
        <begin position="165"/>
        <end position="174"/>
    </location>
</feature>
<evidence type="ECO:0000313" key="5">
    <source>
        <dbReference type="Proteomes" id="UP000775872"/>
    </source>
</evidence>
<organism evidence="4 5">
    <name type="scientific">Clonostachys solani</name>
    <dbReference type="NCBI Taxonomy" id="160281"/>
    <lineage>
        <taxon>Eukaryota</taxon>
        <taxon>Fungi</taxon>
        <taxon>Dikarya</taxon>
        <taxon>Ascomycota</taxon>
        <taxon>Pezizomycotina</taxon>
        <taxon>Sordariomycetes</taxon>
        <taxon>Hypocreomycetidae</taxon>
        <taxon>Hypocreales</taxon>
        <taxon>Bionectriaceae</taxon>
        <taxon>Clonostachys</taxon>
    </lineage>
</organism>
<feature type="region of interest" description="Disordered" evidence="1">
    <location>
        <begin position="120"/>
        <end position="151"/>
    </location>
</feature>
<gene>
    <name evidence="4" type="ORF">CSOL1703_00003268</name>
</gene>
<feature type="region of interest" description="Disordered" evidence="1">
    <location>
        <begin position="165"/>
        <end position="222"/>
    </location>
</feature>
<comment type="caution">
    <text evidence="4">The sequence shown here is derived from an EMBL/GenBank/DDBJ whole genome shotgun (WGS) entry which is preliminary data.</text>
</comment>
<feature type="chain" id="PRO_5040184916" evidence="3">
    <location>
        <begin position="25"/>
        <end position="222"/>
    </location>
</feature>
<feature type="compositionally biased region" description="Low complexity" evidence="1">
    <location>
        <begin position="205"/>
        <end position="222"/>
    </location>
</feature>
<feature type="signal peptide" evidence="3">
    <location>
        <begin position="1"/>
        <end position="24"/>
    </location>
</feature>
<evidence type="ECO:0000256" key="1">
    <source>
        <dbReference type="SAM" id="MobiDB-lite"/>
    </source>
</evidence>
<dbReference type="OrthoDB" id="5143858at2759"/>
<feature type="transmembrane region" description="Helical" evidence="2">
    <location>
        <begin position="70"/>
        <end position="89"/>
    </location>
</feature>
<dbReference type="EMBL" id="CABFOC020000002">
    <property type="protein sequence ID" value="CAH0038343.1"/>
    <property type="molecule type" value="Genomic_DNA"/>
</dbReference>
<proteinExistence type="predicted"/>
<evidence type="ECO:0000313" key="4">
    <source>
        <dbReference type="EMBL" id="CAH0038343.1"/>
    </source>
</evidence>
<protein>
    <submittedName>
        <fullName evidence="4">Uncharacterized protein</fullName>
    </submittedName>
</protein>
<keyword evidence="2" id="KW-0472">Membrane</keyword>
<name>A0A9N9VZT4_9HYPO</name>